<reference evidence="2" key="1">
    <citation type="journal article" date="2006" name="Nature">
        <title>Deciphering the evolution and metabolism of an anammox bacterium from a community genome.</title>
        <authorList>
            <person name="Strous M."/>
            <person name="Pelletier E."/>
            <person name="Mangenot S."/>
            <person name="Rattei T."/>
            <person name="Lehner A."/>
            <person name="Taylor M.W."/>
            <person name="Horn M."/>
            <person name="Daims H."/>
            <person name="Bartol-Mavel D."/>
            <person name="Wincker P."/>
            <person name="Barbe V."/>
            <person name="Fonknechten N."/>
            <person name="Vallenet D."/>
            <person name="Segurens B."/>
            <person name="Schenowitz-Truong C."/>
            <person name="Medigue C."/>
            <person name="Collingro A."/>
            <person name="Snel B."/>
            <person name="Dutilh B.E."/>
            <person name="OpDenCamp H.J.M."/>
            <person name="vanDerDrift C."/>
            <person name="Cirpus I."/>
            <person name="vanDePas-Schoonen K.T."/>
            <person name="Harhangi H.R."/>
            <person name="vanNiftrik L."/>
            <person name="Schmid M."/>
            <person name="Keltjens J."/>
            <person name="vanDeVossenberg J."/>
            <person name="Kartal B."/>
            <person name="Meier H."/>
            <person name="Frishman D."/>
            <person name="Huynen M.A."/>
            <person name="Mewes H."/>
            <person name="Weissenbach J."/>
            <person name="Jetten M.S.M."/>
            <person name="Wagner M."/>
            <person name="LePaslier D."/>
        </authorList>
    </citation>
    <scope>NUCLEOTIDE SEQUENCE</scope>
</reference>
<proteinExistence type="predicted"/>
<organism evidence="2">
    <name type="scientific">Kuenenia stuttgartiensis</name>
    <dbReference type="NCBI Taxonomy" id="174633"/>
    <lineage>
        <taxon>Bacteria</taxon>
        <taxon>Pseudomonadati</taxon>
        <taxon>Planctomycetota</taxon>
        <taxon>Candidatus Brocadiia</taxon>
        <taxon>Candidatus Brocadiales</taxon>
        <taxon>Candidatus Brocadiaceae</taxon>
        <taxon>Candidatus Kuenenia</taxon>
    </lineage>
</organism>
<reference evidence="2" key="2">
    <citation type="submission" date="2006-01" db="EMBL/GenBank/DDBJ databases">
        <authorList>
            <person name="Genoscope"/>
        </authorList>
    </citation>
    <scope>NUCLEOTIDE SEQUENCE</scope>
</reference>
<reference evidence="3 4" key="3">
    <citation type="submission" date="2020-02" db="EMBL/GenBank/DDBJ databases">
        <title>Newly sequenced genome of strain CSTR1 showed variability in Candidatus Kuenenia stuttgartiensis genomes.</title>
        <authorList>
            <person name="Ding C."/>
            <person name="Adrian L."/>
        </authorList>
    </citation>
    <scope>NUCLEOTIDE SEQUENCE [LARGE SCALE GENOMIC DNA]</scope>
    <source>
        <strain evidence="3 4">CSTR1</strain>
    </source>
</reference>
<protein>
    <submittedName>
        <fullName evidence="2">Uncharacterized protein</fullName>
    </submittedName>
</protein>
<dbReference type="EMBL" id="CT573071">
    <property type="protein sequence ID" value="CAJ74114.1"/>
    <property type="molecule type" value="Genomic_DNA"/>
</dbReference>
<sequence>MSYIGSLPLKIISLHTSIRQCVLFGKIFNGESEMFNTNPPSASPPAGDILPLWS</sequence>
<dbReference type="EMBL" id="CP049055">
    <property type="protein sequence ID" value="QII11143.1"/>
    <property type="molecule type" value="Genomic_DNA"/>
</dbReference>
<dbReference type="Proteomes" id="UP000501926">
    <property type="component" value="Chromosome"/>
</dbReference>
<accession>Q1Q268</accession>
<dbReference type="AlphaFoldDB" id="Q1Q268"/>
<name>Q1Q268_KUEST</name>
<evidence type="ECO:0000313" key="3">
    <source>
        <dbReference type="EMBL" id="QII11143.1"/>
    </source>
</evidence>
<gene>
    <name evidence="3" type="ORF">KsCSTR_17650</name>
    <name evidence="2" type="ORF">kuste3353</name>
</gene>
<evidence type="ECO:0000313" key="2">
    <source>
        <dbReference type="EMBL" id="CAJ74114.1"/>
    </source>
</evidence>
<feature type="region of interest" description="Disordered" evidence="1">
    <location>
        <begin position="35"/>
        <end position="54"/>
    </location>
</feature>
<evidence type="ECO:0000256" key="1">
    <source>
        <dbReference type="SAM" id="MobiDB-lite"/>
    </source>
</evidence>
<evidence type="ECO:0000313" key="4">
    <source>
        <dbReference type="Proteomes" id="UP000501926"/>
    </source>
</evidence>